<evidence type="ECO:0000256" key="1">
    <source>
        <dbReference type="ARBA" id="ARBA00004571"/>
    </source>
</evidence>
<dbReference type="PROSITE" id="PS52016">
    <property type="entry name" value="TONB_DEPENDENT_REC_3"/>
    <property type="match status" value="1"/>
</dbReference>
<dbReference type="PANTHER" id="PTHR40980">
    <property type="entry name" value="PLUG DOMAIN-CONTAINING PROTEIN"/>
    <property type="match status" value="1"/>
</dbReference>
<evidence type="ECO:0000256" key="10">
    <source>
        <dbReference type="SAM" id="SignalP"/>
    </source>
</evidence>
<dbReference type="GO" id="GO:0009279">
    <property type="term" value="C:cell outer membrane"/>
    <property type="evidence" value="ECO:0007669"/>
    <property type="project" value="UniProtKB-SubCell"/>
</dbReference>
<accession>A0A8S8XDX4</accession>
<dbReference type="Proteomes" id="UP000681075">
    <property type="component" value="Unassembled WGS sequence"/>
</dbReference>
<evidence type="ECO:0000256" key="5">
    <source>
        <dbReference type="ARBA" id="ARBA00023077"/>
    </source>
</evidence>
<dbReference type="PANTHER" id="PTHR40980:SF3">
    <property type="entry name" value="TONB-DEPENDENT RECEPTOR-LIKE BETA-BARREL DOMAIN-CONTAINING PROTEIN"/>
    <property type="match status" value="1"/>
</dbReference>
<reference evidence="13" key="1">
    <citation type="submission" date="2021-02" db="EMBL/GenBank/DDBJ databases">
        <title>Genome sequence of Rhodospirillales sp. strain TMPK1 isolated from soil.</title>
        <authorList>
            <person name="Nakai R."/>
            <person name="Kusada H."/>
            <person name="Tamaki H."/>
        </authorList>
    </citation>
    <scope>NUCLEOTIDE SEQUENCE</scope>
    <source>
        <strain evidence="13">TMPK1</strain>
    </source>
</reference>
<evidence type="ECO:0000256" key="4">
    <source>
        <dbReference type="ARBA" id="ARBA00022692"/>
    </source>
</evidence>
<protein>
    <submittedName>
        <fullName evidence="13">TonB-dependent receptor</fullName>
    </submittedName>
</protein>
<dbReference type="AlphaFoldDB" id="A0A8S8XDX4"/>
<keyword evidence="5 9" id="KW-0798">TonB box</keyword>
<keyword evidence="14" id="KW-1185">Reference proteome</keyword>
<evidence type="ECO:0000313" key="14">
    <source>
        <dbReference type="Proteomes" id="UP000681075"/>
    </source>
</evidence>
<keyword evidence="7 8" id="KW-0998">Cell outer membrane</keyword>
<evidence type="ECO:0000259" key="12">
    <source>
        <dbReference type="Pfam" id="PF07715"/>
    </source>
</evidence>
<dbReference type="SUPFAM" id="SSF56935">
    <property type="entry name" value="Porins"/>
    <property type="match status" value="1"/>
</dbReference>
<evidence type="ECO:0000313" key="13">
    <source>
        <dbReference type="EMBL" id="GIL40142.1"/>
    </source>
</evidence>
<dbReference type="Pfam" id="PF07715">
    <property type="entry name" value="Plug"/>
    <property type="match status" value="1"/>
</dbReference>
<evidence type="ECO:0000256" key="6">
    <source>
        <dbReference type="ARBA" id="ARBA00023136"/>
    </source>
</evidence>
<keyword evidence="3 8" id="KW-1134">Transmembrane beta strand</keyword>
<feature type="chain" id="PRO_5035779181" evidence="10">
    <location>
        <begin position="27"/>
        <end position="865"/>
    </location>
</feature>
<evidence type="ECO:0000256" key="7">
    <source>
        <dbReference type="ARBA" id="ARBA00023237"/>
    </source>
</evidence>
<comment type="similarity">
    <text evidence="8 9">Belongs to the TonB-dependent receptor family.</text>
</comment>
<dbReference type="Pfam" id="PF00593">
    <property type="entry name" value="TonB_dep_Rec_b-barrel"/>
    <property type="match status" value="1"/>
</dbReference>
<dbReference type="InterPro" id="IPR000531">
    <property type="entry name" value="Beta-barrel_TonB"/>
</dbReference>
<dbReference type="Gene3D" id="2.40.170.20">
    <property type="entry name" value="TonB-dependent receptor, beta-barrel domain"/>
    <property type="match status" value="1"/>
</dbReference>
<evidence type="ECO:0000256" key="3">
    <source>
        <dbReference type="ARBA" id="ARBA00022452"/>
    </source>
</evidence>
<comment type="subcellular location">
    <subcellularLocation>
        <location evidence="1 8">Cell outer membrane</location>
        <topology evidence="1 8">Multi-pass membrane protein</topology>
    </subcellularLocation>
</comment>
<feature type="domain" description="TonB-dependent receptor plug" evidence="12">
    <location>
        <begin position="53"/>
        <end position="163"/>
    </location>
</feature>
<comment type="caution">
    <text evidence="13">The sequence shown here is derived from an EMBL/GenBank/DDBJ whole genome shotgun (WGS) entry which is preliminary data.</text>
</comment>
<sequence>MGLNRLLLHSTVSAVAVLLLADVARAQVATQSAPEEIVVTGIRASLQQSVATKRSANAIVDAITAEDIGKFPDKNVAESLSHVPGVTVDRDFGQGERVSIRGTDPALNRTLLNGQTVASADWFILDSPGRTFNYTLLAPEIVGRLQVYKSPEARLDEGSVGGTVILETRRPLDLSKPISLGASAEVAYNDRRGKASPNVSGFFGYKDPSDKWGIILSALHQQEYLQRDGFETFGYPNAADAGFPTAPLGTNNPATLRFPNAISSGLFQQERTRDGGTIGLQARPNDRLELNLTGLYVKANYDNYNQSHYFFNGIGSAMSPGGVTAATVNNGLITGATIAPGRGDVLLDAISRKSSVETYAVDLKGDYLGDRWKLTAQGGTTRATGGTQQQYFGEFENAQGYSYDISGAPGRIASVTGATRDNTSPVGSAMTFAQLRREPTTDEEQYGQLDFKHDLSGLGVFNSFQIGGKYRDHKTTRDAQLISVPAGNTPLANLLGGVTPSGFGDGLGLSPSITQWATADKSRLENQLGASNATYLPFLPEQFAVEEKISAAYGQLNFDGGNFRGNFGLRFVHTEQTSSGKQDITGNAIPTSSATVRSVVFNKTYNDYLPSVNIAFDATKDVVIRFAASRVMARANYADLSASVITTNTVRTGDGGNPNLDPYRANNFDISAEYYLGKEGLVSANAFYKDIESYIFRASAPETVFNTDTNRLETFQVSRPRNGGAASIKGFEVTYQNQIWNGFGIQANYTFSYASSDGVTPLPFNSRHSFNLTPYYENDWVSARITYGYRTKYFRAIDRATPVFNDEYNQLDASIAFKVTPQIQLTFQAQNLLDELQYQYAGTPSAPYAAFENGRRFFGGVRYNF</sequence>
<evidence type="ECO:0000259" key="11">
    <source>
        <dbReference type="Pfam" id="PF00593"/>
    </source>
</evidence>
<keyword evidence="13" id="KW-0675">Receptor</keyword>
<evidence type="ECO:0000256" key="9">
    <source>
        <dbReference type="RuleBase" id="RU003357"/>
    </source>
</evidence>
<keyword evidence="6 8" id="KW-0472">Membrane</keyword>
<dbReference type="Gene3D" id="2.170.130.10">
    <property type="entry name" value="TonB-dependent receptor, plug domain"/>
    <property type="match status" value="1"/>
</dbReference>
<keyword evidence="10" id="KW-0732">Signal</keyword>
<dbReference type="InterPro" id="IPR037066">
    <property type="entry name" value="Plug_dom_sf"/>
</dbReference>
<keyword evidence="4 8" id="KW-0812">Transmembrane</keyword>
<dbReference type="CDD" id="cd01347">
    <property type="entry name" value="ligand_gated_channel"/>
    <property type="match status" value="1"/>
</dbReference>
<evidence type="ECO:0000256" key="2">
    <source>
        <dbReference type="ARBA" id="ARBA00022448"/>
    </source>
</evidence>
<keyword evidence="2 8" id="KW-0813">Transport</keyword>
<dbReference type="InterPro" id="IPR012910">
    <property type="entry name" value="Plug_dom"/>
</dbReference>
<dbReference type="InterPro" id="IPR039426">
    <property type="entry name" value="TonB-dep_rcpt-like"/>
</dbReference>
<dbReference type="NCBIfam" id="TIGR01782">
    <property type="entry name" value="TonB-Xanth-Caul"/>
    <property type="match status" value="1"/>
</dbReference>
<organism evidence="13 14">
    <name type="scientific">Roseiterribacter gracilis</name>
    <dbReference type="NCBI Taxonomy" id="2812848"/>
    <lineage>
        <taxon>Bacteria</taxon>
        <taxon>Pseudomonadati</taxon>
        <taxon>Pseudomonadota</taxon>
        <taxon>Alphaproteobacteria</taxon>
        <taxon>Rhodospirillales</taxon>
        <taxon>Roseiterribacteraceae</taxon>
        <taxon>Roseiterribacter</taxon>
    </lineage>
</organism>
<gene>
    <name evidence="13" type="primary">nagA_2</name>
    <name evidence="13" type="ORF">TMPK1_23790</name>
</gene>
<proteinExistence type="inferred from homology"/>
<dbReference type="InterPro" id="IPR036942">
    <property type="entry name" value="Beta-barrel_TonB_sf"/>
</dbReference>
<feature type="domain" description="TonB-dependent receptor-like beta-barrel" evidence="11">
    <location>
        <begin position="432"/>
        <end position="832"/>
    </location>
</feature>
<evidence type="ECO:0000256" key="8">
    <source>
        <dbReference type="PROSITE-ProRule" id="PRU01360"/>
    </source>
</evidence>
<feature type="signal peptide" evidence="10">
    <location>
        <begin position="1"/>
        <end position="26"/>
    </location>
</feature>
<name>A0A8S8XDX4_9PROT</name>
<dbReference type="EMBL" id="BOPV01000001">
    <property type="protein sequence ID" value="GIL40142.1"/>
    <property type="molecule type" value="Genomic_DNA"/>
</dbReference>
<dbReference type="InterPro" id="IPR010104">
    <property type="entry name" value="TonB_rcpt_bac"/>
</dbReference>